<evidence type="ECO:0000313" key="2">
    <source>
        <dbReference type="Proteomes" id="UP000616151"/>
    </source>
</evidence>
<dbReference type="Proteomes" id="UP000616151">
    <property type="component" value="Unassembled WGS sequence"/>
</dbReference>
<gene>
    <name evidence="1" type="ORF">JHL16_16515</name>
</gene>
<accession>A0ACC5R5V3</accession>
<protein>
    <submittedName>
        <fullName evidence="1">Low specificity L-threonine aldolase</fullName>
    </submittedName>
</protein>
<sequence>MNFASDNVYGIHPKILAAIEAANQGTTPSYGYDDYSKRAEDKLSEVFEKEVRAFLVTTGTAANGLALSALTPSYGAVFTHNEAHSAIDECNSPEMFTGGAKIIGLEGVEGKLTPPIIEKVLKGFLRGEHDPKPAALSITNSTELGRVYKPDEIKALSTVAKSRKMKFHTDGARFANAVAALGVKPADITWKAGIDVMSFGGTKNGGMLLEAVVFFDTALAEDFLYRRMRGGQLISKSRFLGTQMLAYLEGGLWLDNARIANGLAQRLAKGLLQSNRIRIPLPVEANEIFAVMPLALHDKLLAAGAHFHQWGLDILGRDGIAEDEVFCRFVLSFATPEADVDRFLSLVKQG</sequence>
<reference evidence="1" key="1">
    <citation type="submission" date="2021-01" db="EMBL/GenBank/DDBJ databases">
        <authorList>
            <person name="Sun Q."/>
        </authorList>
    </citation>
    <scope>NUCLEOTIDE SEQUENCE</scope>
    <source>
        <strain evidence="1">YIM B02566</strain>
    </source>
</reference>
<keyword evidence="2" id="KW-1185">Reference proteome</keyword>
<name>A0ACC5R5V3_9HYPH</name>
<evidence type="ECO:0000313" key="1">
    <source>
        <dbReference type="EMBL" id="MBK1867962.1"/>
    </source>
</evidence>
<comment type="caution">
    <text evidence="1">The sequence shown here is derived from an EMBL/GenBank/DDBJ whole genome shotgun (WGS) entry which is preliminary data.</text>
</comment>
<organism evidence="1 2">
    <name type="scientific">Taklimakanibacter albus</name>
    <dbReference type="NCBI Taxonomy" id="2800327"/>
    <lineage>
        <taxon>Bacteria</taxon>
        <taxon>Pseudomonadati</taxon>
        <taxon>Pseudomonadota</taxon>
        <taxon>Alphaproteobacteria</taxon>
        <taxon>Hyphomicrobiales</taxon>
        <taxon>Aestuariivirgaceae</taxon>
        <taxon>Taklimakanibacter</taxon>
    </lineage>
</organism>
<proteinExistence type="predicted"/>
<dbReference type="EMBL" id="JAENHL010000007">
    <property type="protein sequence ID" value="MBK1867962.1"/>
    <property type="molecule type" value="Genomic_DNA"/>
</dbReference>